<feature type="domain" description="F-box" evidence="1">
    <location>
        <begin position="1"/>
        <end position="41"/>
    </location>
</feature>
<dbReference type="InterPro" id="IPR013187">
    <property type="entry name" value="F-box-assoc_dom_typ3"/>
</dbReference>
<organism evidence="2 3">
    <name type="scientific">Arabidopsis suecica</name>
    <name type="common">Swedish thale-cress</name>
    <name type="synonym">Cardaminopsis suecica</name>
    <dbReference type="NCBI Taxonomy" id="45249"/>
    <lineage>
        <taxon>Eukaryota</taxon>
        <taxon>Viridiplantae</taxon>
        <taxon>Streptophyta</taxon>
        <taxon>Embryophyta</taxon>
        <taxon>Tracheophyta</taxon>
        <taxon>Spermatophyta</taxon>
        <taxon>Magnoliopsida</taxon>
        <taxon>eudicotyledons</taxon>
        <taxon>Gunneridae</taxon>
        <taxon>Pentapetalae</taxon>
        <taxon>rosids</taxon>
        <taxon>malvids</taxon>
        <taxon>Brassicales</taxon>
        <taxon>Brassicaceae</taxon>
        <taxon>Camelineae</taxon>
        <taxon>Arabidopsis</taxon>
    </lineage>
</organism>
<dbReference type="PANTHER" id="PTHR31111">
    <property type="entry name" value="BNAA05G37150D PROTEIN-RELATED"/>
    <property type="match status" value="1"/>
</dbReference>
<dbReference type="SMART" id="SM00256">
    <property type="entry name" value="FBOX"/>
    <property type="match status" value="1"/>
</dbReference>
<evidence type="ECO:0000313" key="3">
    <source>
        <dbReference type="Proteomes" id="UP000694251"/>
    </source>
</evidence>
<name>A0A8T1Y3B2_ARASU</name>
<protein>
    <submittedName>
        <fullName evidence="2">F-box associated domain type 3</fullName>
    </submittedName>
</protein>
<reference evidence="2 3" key="1">
    <citation type="submission" date="2020-12" db="EMBL/GenBank/DDBJ databases">
        <title>Concerted genomic and epigenomic changes stabilize Arabidopsis allopolyploids.</title>
        <authorList>
            <person name="Chen Z."/>
        </authorList>
    </citation>
    <scope>NUCLEOTIDE SEQUENCE [LARGE SCALE GENOMIC DNA]</scope>
    <source>
        <strain evidence="2">As9502</strain>
        <tissue evidence="2">Leaf</tissue>
    </source>
</reference>
<gene>
    <name evidence="2" type="ORF">ISN44_As13g015240</name>
</gene>
<keyword evidence="3" id="KW-1185">Reference proteome</keyword>
<proteinExistence type="predicted"/>
<evidence type="ECO:0000259" key="1">
    <source>
        <dbReference type="PROSITE" id="PS50181"/>
    </source>
</evidence>
<dbReference type="NCBIfam" id="TIGR01640">
    <property type="entry name" value="F_box_assoc_1"/>
    <property type="match status" value="1"/>
</dbReference>
<comment type="caution">
    <text evidence="2">The sequence shown here is derived from an EMBL/GenBank/DDBJ whole genome shotgun (WGS) entry which is preliminary data.</text>
</comment>
<dbReference type="AlphaFoldDB" id="A0A8T1Y3B2"/>
<dbReference type="EMBL" id="JAEFBJ010000013">
    <property type="protein sequence ID" value="KAG7537654.1"/>
    <property type="molecule type" value="Genomic_DNA"/>
</dbReference>
<dbReference type="OrthoDB" id="687122at2759"/>
<dbReference type="Proteomes" id="UP000694251">
    <property type="component" value="Chromosome 13"/>
</dbReference>
<dbReference type="InterPro" id="IPR017451">
    <property type="entry name" value="F-box-assoc_interact_dom"/>
</dbReference>
<dbReference type="PROSITE" id="PS50181">
    <property type="entry name" value="FBOX"/>
    <property type="match status" value="1"/>
</dbReference>
<accession>A0A8T1Y3B2</accession>
<evidence type="ECO:0000313" key="2">
    <source>
        <dbReference type="EMBL" id="KAG7537654.1"/>
    </source>
</evidence>
<dbReference type="Pfam" id="PF08268">
    <property type="entry name" value="FBA_3"/>
    <property type="match status" value="1"/>
</dbReference>
<dbReference type="Pfam" id="PF00646">
    <property type="entry name" value="F-box"/>
    <property type="match status" value="1"/>
</dbReference>
<sequence>MIPEDLLVEILLRVPVKTLARCLCVSKLWATIIRSRYFINLYQSRSSTRQPHVMFALRDIFTFSRWHFFLSSQPSLVTNATCCIDNTSLTPDCVNGLICLEHMHRLWIYNPATRKGVLLPQSAPYKPFRKWYMGYDPINCQYKVLFFSKEKLVCPYKVEVFTLGGQGSWKMIEVENNHPPATRGVCIDGVVYYGSHTAHGLRLERFYVATEKFGNFIEIPVEASKFYGFFTFVNYQGKLALLVSKNINMYDLWVLEDAGKQEWSKVSIVLPRELFSYDLVWLELVGFVAGSAELIVTARDQSYHLYLVYVDLKMKRSNTVWLGGIRCSYRPSLLVLTFTDYVESIMFL</sequence>
<dbReference type="InterPro" id="IPR001810">
    <property type="entry name" value="F-box_dom"/>
</dbReference>
<dbReference type="PANTHER" id="PTHR31111:SF132">
    <property type="entry name" value="F-BOX ASSOCIATED UBIQUITINATION EFFECTOR FAMILY PROTEIN-RELATED"/>
    <property type="match status" value="1"/>
</dbReference>